<sequence length="348" mass="38362">AESSRKLKGKLCYRGVIPGSCNMKIAWVFLILLICAAAKEEDTKSCCENNQEVIKMLRGKMEETLVRICKLEEKVSELEGTIATLESKVANLTGQVNEIRLPIPPVCSRRIGKKANLSNRYHSDAETDGDKSTNSSWEYKSGVYKLKLGSQGIPVYCEMGIDECGSGGWTPVMKIDGRKSNLGYNSQYWSNKESFNPQGGTTGFDESETKLPSYWSTPFSKICLGMKVGDGTPKFILMNKTADSLYSLIADDKYRPTTLGSDTWKKLIETSSLQPHCNREGFNSICITAKARIGIHANQENDCKSCDSRIAFGATGHPDGSNKCGNVASYNGVHGRRRIKAMGYILVQ</sequence>
<reference evidence="2" key="1">
    <citation type="journal article" date="2023" name="G3 (Bethesda)">
        <title>Whole genome assembly and annotation of the endangered Caribbean coral Acropora cervicornis.</title>
        <authorList>
            <person name="Selwyn J.D."/>
            <person name="Vollmer S.V."/>
        </authorList>
    </citation>
    <scope>NUCLEOTIDE SEQUENCE</scope>
    <source>
        <strain evidence="2">K2</strain>
    </source>
</reference>
<evidence type="ECO:0000256" key="1">
    <source>
        <dbReference type="SAM" id="SignalP"/>
    </source>
</evidence>
<dbReference type="EMBL" id="JARQWQ010000011">
    <property type="protein sequence ID" value="KAK2568646.1"/>
    <property type="molecule type" value="Genomic_DNA"/>
</dbReference>
<keyword evidence="3" id="KW-1185">Reference proteome</keyword>
<reference evidence="2" key="2">
    <citation type="journal article" date="2023" name="Science">
        <title>Genomic signatures of disease resistance in endangered staghorn corals.</title>
        <authorList>
            <person name="Vollmer S.V."/>
            <person name="Selwyn J.D."/>
            <person name="Despard B.A."/>
            <person name="Roesel C.L."/>
        </authorList>
    </citation>
    <scope>NUCLEOTIDE SEQUENCE</scope>
    <source>
        <strain evidence="2">K2</strain>
    </source>
</reference>
<dbReference type="Gene3D" id="1.20.5.340">
    <property type="match status" value="1"/>
</dbReference>
<proteinExistence type="predicted"/>
<dbReference type="AlphaFoldDB" id="A0AAD9QWC8"/>
<comment type="caution">
    <text evidence="2">The sequence shown here is derived from an EMBL/GenBank/DDBJ whole genome shotgun (WGS) entry which is preliminary data.</text>
</comment>
<gene>
    <name evidence="2" type="ORF">P5673_006595</name>
</gene>
<accession>A0AAD9QWC8</accession>
<dbReference type="Proteomes" id="UP001249851">
    <property type="component" value="Unassembled WGS sequence"/>
</dbReference>
<organism evidence="2 3">
    <name type="scientific">Acropora cervicornis</name>
    <name type="common">Staghorn coral</name>
    <dbReference type="NCBI Taxonomy" id="6130"/>
    <lineage>
        <taxon>Eukaryota</taxon>
        <taxon>Metazoa</taxon>
        <taxon>Cnidaria</taxon>
        <taxon>Anthozoa</taxon>
        <taxon>Hexacorallia</taxon>
        <taxon>Scleractinia</taxon>
        <taxon>Astrocoeniina</taxon>
        <taxon>Acroporidae</taxon>
        <taxon>Acropora</taxon>
    </lineage>
</organism>
<feature type="signal peptide" evidence="1">
    <location>
        <begin position="1"/>
        <end position="38"/>
    </location>
</feature>
<feature type="non-terminal residue" evidence="2">
    <location>
        <position position="1"/>
    </location>
</feature>
<name>A0AAD9QWC8_ACRCE</name>
<protein>
    <submittedName>
        <fullName evidence="2">Skeletal organic matrix protein 5</fullName>
    </submittedName>
</protein>
<evidence type="ECO:0000313" key="2">
    <source>
        <dbReference type="EMBL" id="KAK2568646.1"/>
    </source>
</evidence>
<evidence type="ECO:0000313" key="3">
    <source>
        <dbReference type="Proteomes" id="UP001249851"/>
    </source>
</evidence>
<feature type="chain" id="PRO_5041900638" evidence="1">
    <location>
        <begin position="39"/>
        <end position="348"/>
    </location>
</feature>
<keyword evidence="1" id="KW-0732">Signal</keyword>